<keyword evidence="1" id="KW-0472">Membrane</keyword>
<evidence type="ECO:0000313" key="2">
    <source>
        <dbReference type="EMBL" id="HEB74387.1"/>
    </source>
</evidence>
<dbReference type="Proteomes" id="UP000886268">
    <property type="component" value="Unassembled WGS sequence"/>
</dbReference>
<sequence length="46" mass="5324">MFFFDPLYFIILAPAFILSMIAQIWVKSAYTKYSQVFNSRRISGAA</sequence>
<name>A0A7V1I4N2_DESA2</name>
<dbReference type="Pfam" id="PF04298">
    <property type="entry name" value="Zn_peptidase_2"/>
    <property type="match status" value="1"/>
</dbReference>
<comment type="caution">
    <text evidence="2">The sequence shown here is derived from an EMBL/GenBank/DDBJ whole genome shotgun (WGS) entry which is preliminary data.</text>
</comment>
<organism evidence="2">
    <name type="scientific">Desulfofervidus auxilii</name>
    <dbReference type="NCBI Taxonomy" id="1621989"/>
    <lineage>
        <taxon>Bacteria</taxon>
        <taxon>Pseudomonadati</taxon>
        <taxon>Thermodesulfobacteriota</taxon>
        <taxon>Candidatus Desulfofervidia</taxon>
        <taxon>Candidatus Desulfofervidales</taxon>
        <taxon>Candidatus Desulfofervidaceae</taxon>
        <taxon>Candidatus Desulfofervidus</taxon>
    </lineage>
</organism>
<feature type="transmembrane region" description="Helical" evidence="1">
    <location>
        <begin position="6"/>
        <end position="26"/>
    </location>
</feature>
<accession>A0A7V1I4N2</accession>
<proteinExistence type="predicted"/>
<feature type="non-terminal residue" evidence="2">
    <location>
        <position position="46"/>
    </location>
</feature>
<keyword evidence="1" id="KW-1133">Transmembrane helix</keyword>
<evidence type="ECO:0000256" key="1">
    <source>
        <dbReference type="SAM" id="Phobius"/>
    </source>
</evidence>
<keyword evidence="1" id="KW-0812">Transmembrane</keyword>
<reference evidence="2" key="1">
    <citation type="journal article" date="2020" name="mSystems">
        <title>Genome- and Community-Level Interaction Insights into Carbon Utilization and Element Cycling Functions of Hydrothermarchaeota in Hydrothermal Sediment.</title>
        <authorList>
            <person name="Zhou Z."/>
            <person name="Liu Y."/>
            <person name="Xu W."/>
            <person name="Pan J."/>
            <person name="Luo Z.H."/>
            <person name="Li M."/>
        </authorList>
    </citation>
    <scope>NUCLEOTIDE SEQUENCE [LARGE SCALE GENOMIC DNA]</scope>
    <source>
        <strain evidence="2">HyVt-45</strain>
    </source>
</reference>
<dbReference type="InterPro" id="IPR007395">
    <property type="entry name" value="Zn_peptidase_2"/>
</dbReference>
<dbReference type="EMBL" id="DRKW01000239">
    <property type="protein sequence ID" value="HEB74387.1"/>
    <property type="molecule type" value="Genomic_DNA"/>
</dbReference>
<gene>
    <name evidence="2" type="ORF">ENJ03_04125</name>
</gene>
<protein>
    <submittedName>
        <fullName evidence="2">Zinc metallopeptidase</fullName>
    </submittedName>
</protein>
<dbReference type="AlphaFoldDB" id="A0A7V1I4N2"/>